<reference evidence="2" key="2">
    <citation type="journal article" date="2023" name="Int. J. Mol. Sci.">
        <title>De Novo Assembly and Annotation of 11 Diverse Shrub Willow (Salix) Genomes Reveals Novel Gene Organization in Sex-Linked Regions.</title>
        <authorList>
            <person name="Hyden B."/>
            <person name="Feng K."/>
            <person name="Yates T.B."/>
            <person name="Jawdy S."/>
            <person name="Cereghino C."/>
            <person name="Smart L.B."/>
            <person name="Muchero W."/>
        </authorList>
    </citation>
    <scope>NUCLEOTIDE SEQUENCE</scope>
    <source>
        <tissue evidence="2">Shoot tip</tissue>
    </source>
</reference>
<protein>
    <submittedName>
        <fullName evidence="2">Uncharacterized protein</fullName>
    </submittedName>
</protein>
<organism evidence="2 3">
    <name type="scientific">Salix koriyanagi</name>
    <dbReference type="NCBI Taxonomy" id="2511006"/>
    <lineage>
        <taxon>Eukaryota</taxon>
        <taxon>Viridiplantae</taxon>
        <taxon>Streptophyta</taxon>
        <taxon>Embryophyta</taxon>
        <taxon>Tracheophyta</taxon>
        <taxon>Spermatophyta</taxon>
        <taxon>Magnoliopsida</taxon>
        <taxon>eudicotyledons</taxon>
        <taxon>Gunneridae</taxon>
        <taxon>Pentapetalae</taxon>
        <taxon>rosids</taxon>
        <taxon>fabids</taxon>
        <taxon>Malpighiales</taxon>
        <taxon>Salicaceae</taxon>
        <taxon>Saliceae</taxon>
        <taxon>Salix</taxon>
    </lineage>
</organism>
<dbReference type="Proteomes" id="UP001151752">
    <property type="component" value="Chromosome 16"/>
</dbReference>
<reference evidence="2" key="1">
    <citation type="submission" date="2022-11" db="EMBL/GenBank/DDBJ databases">
        <authorList>
            <person name="Hyden B.L."/>
            <person name="Feng K."/>
            <person name="Yates T."/>
            <person name="Jawdy S."/>
            <person name="Smart L.B."/>
            <person name="Muchero W."/>
        </authorList>
    </citation>
    <scope>NUCLEOTIDE SEQUENCE</scope>
    <source>
        <tissue evidence="2">Shoot tip</tissue>
    </source>
</reference>
<dbReference type="AlphaFoldDB" id="A0A9Q1APM8"/>
<sequence>MLYLPTNQRPFDPAPVMRSTINASICSNQVHQILEEERTSEENSRFMDANIHQSTTADNSRAQQHHHHQ</sequence>
<proteinExistence type="predicted"/>
<evidence type="ECO:0000313" key="2">
    <source>
        <dbReference type="EMBL" id="KAJ6778646.1"/>
    </source>
</evidence>
<accession>A0A9Q1APM8</accession>
<evidence type="ECO:0000256" key="1">
    <source>
        <dbReference type="SAM" id="MobiDB-lite"/>
    </source>
</evidence>
<dbReference type="EMBL" id="JAPFFM010000001">
    <property type="protein sequence ID" value="KAJ6778646.1"/>
    <property type="molecule type" value="Genomic_DNA"/>
</dbReference>
<name>A0A9Q1APM8_9ROSI</name>
<evidence type="ECO:0000313" key="3">
    <source>
        <dbReference type="Proteomes" id="UP001151752"/>
    </source>
</evidence>
<gene>
    <name evidence="2" type="ORF">OIU74_002434</name>
</gene>
<keyword evidence="3" id="KW-1185">Reference proteome</keyword>
<feature type="compositionally biased region" description="Polar residues" evidence="1">
    <location>
        <begin position="51"/>
        <end position="62"/>
    </location>
</feature>
<comment type="caution">
    <text evidence="2">The sequence shown here is derived from an EMBL/GenBank/DDBJ whole genome shotgun (WGS) entry which is preliminary data.</text>
</comment>
<feature type="region of interest" description="Disordered" evidence="1">
    <location>
        <begin position="37"/>
        <end position="69"/>
    </location>
</feature>